<reference evidence="7 8" key="1">
    <citation type="submission" date="2020-08" db="EMBL/GenBank/DDBJ databases">
        <title>Genomic Encyclopedia of Type Strains, Phase IV (KMG-IV): sequencing the most valuable type-strain genomes for metagenomic binning, comparative biology and taxonomic classification.</title>
        <authorList>
            <person name="Goeker M."/>
        </authorList>
    </citation>
    <scope>NUCLEOTIDE SEQUENCE [LARGE SCALE GENOMIC DNA]</scope>
    <source>
        <strain evidence="7 8">DSM 11590</strain>
    </source>
</reference>
<evidence type="ECO:0000256" key="5">
    <source>
        <dbReference type="SAM" id="Phobius"/>
    </source>
</evidence>
<protein>
    <submittedName>
        <fullName evidence="7">HemY protein</fullName>
    </submittedName>
</protein>
<organism evidence="7 8">
    <name type="scientific">Novispirillum itersonii</name>
    <name type="common">Aquaspirillum itersonii</name>
    <dbReference type="NCBI Taxonomy" id="189"/>
    <lineage>
        <taxon>Bacteria</taxon>
        <taxon>Pseudomonadati</taxon>
        <taxon>Pseudomonadota</taxon>
        <taxon>Alphaproteobacteria</taxon>
        <taxon>Rhodospirillales</taxon>
        <taxon>Novispirillaceae</taxon>
        <taxon>Novispirillum</taxon>
    </lineage>
</organism>
<feature type="domain" description="HemY N-terminal" evidence="6">
    <location>
        <begin position="26"/>
        <end position="132"/>
    </location>
</feature>
<dbReference type="EMBL" id="JACIIX010000007">
    <property type="protein sequence ID" value="MBB6210739.1"/>
    <property type="molecule type" value="Genomic_DNA"/>
</dbReference>
<evidence type="ECO:0000313" key="7">
    <source>
        <dbReference type="EMBL" id="MBB6210739.1"/>
    </source>
</evidence>
<evidence type="ECO:0000259" key="6">
    <source>
        <dbReference type="Pfam" id="PF07219"/>
    </source>
</evidence>
<dbReference type="AlphaFoldDB" id="A0A7X0DMX6"/>
<accession>A0A7X0DMX6</accession>
<evidence type="ECO:0000256" key="1">
    <source>
        <dbReference type="ARBA" id="ARBA00004370"/>
    </source>
</evidence>
<evidence type="ECO:0000256" key="3">
    <source>
        <dbReference type="ARBA" id="ARBA00022989"/>
    </source>
</evidence>
<keyword evidence="3 5" id="KW-1133">Transmembrane helix</keyword>
<keyword evidence="4 5" id="KW-0472">Membrane</keyword>
<dbReference type="Gene3D" id="1.25.40.10">
    <property type="entry name" value="Tetratricopeptide repeat domain"/>
    <property type="match status" value="1"/>
</dbReference>
<comment type="subcellular location">
    <subcellularLocation>
        <location evidence="1">Membrane</location>
    </subcellularLocation>
</comment>
<keyword evidence="2 5" id="KW-0812">Transmembrane</keyword>
<keyword evidence="8" id="KW-1185">Reference proteome</keyword>
<evidence type="ECO:0000256" key="2">
    <source>
        <dbReference type="ARBA" id="ARBA00022692"/>
    </source>
</evidence>
<name>A0A7X0DMX6_NOVIT</name>
<gene>
    <name evidence="7" type="ORF">FHS48_002164</name>
</gene>
<proteinExistence type="predicted"/>
<comment type="caution">
    <text evidence="7">The sequence shown here is derived from an EMBL/GenBank/DDBJ whole genome shotgun (WGS) entry which is preliminary data.</text>
</comment>
<dbReference type="Proteomes" id="UP000544872">
    <property type="component" value="Unassembled WGS sequence"/>
</dbReference>
<dbReference type="Pfam" id="PF13432">
    <property type="entry name" value="TPR_16"/>
    <property type="match status" value="1"/>
</dbReference>
<dbReference type="RefSeq" id="WP_184263564.1">
    <property type="nucleotide sequence ID" value="NZ_JACIIX010000007.1"/>
</dbReference>
<sequence length="395" mass="42461">MRRFGLFIAALAAIITVSVWLADNPGSVTLHWLGWRLDTGVPVLLLFFLLCLIVVLVLLRLVRGVLGLGQALGTRLDRRRARGGQAALVQGFAALQAGDTRTALKMAETASSRLKQDAASRLLTAEASRLSGRMTVAREQFEYLMGDTGMELAALRGLCLLADAEGNPEAAVQWARRALEKEPALDWARQRVVDGLSQSGQWDAAIRAVQAARRSGGLTEEDAHRRSAELLTAQAGAALDAGQPGVAVKALRKALEEHDPRHRPAALLLIRALQADGSVKKAAEAAVSFWRTGPHADLAAAYMALFAGEDALKRVAHAEKLAEANPEHPESRLLVAQQALAATLWGQARSRLKPLLETTPPNRRACLLMADIEDSETGDGAATLRWMRLAVAAES</sequence>
<dbReference type="GO" id="GO:0016020">
    <property type="term" value="C:membrane"/>
    <property type="evidence" value="ECO:0007669"/>
    <property type="project" value="UniProtKB-SubCell"/>
</dbReference>
<dbReference type="SUPFAM" id="SSF48452">
    <property type="entry name" value="TPR-like"/>
    <property type="match status" value="1"/>
</dbReference>
<dbReference type="InterPro" id="IPR010817">
    <property type="entry name" value="HemY_N"/>
</dbReference>
<evidence type="ECO:0000313" key="8">
    <source>
        <dbReference type="Proteomes" id="UP000544872"/>
    </source>
</evidence>
<feature type="transmembrane region" description="Helical" evidence="5">
    <location>
        <begin position="45"/>
        <end position="72"/>
    </location>
</feature>
<evidence type="ECO:0000256" key="4">
    <source>
        <dbReference type="ARBA" id="ARBA00023136"/>
    </source>
</evidence>
<dbReference type="InterPro" id="IPR011990">
    <property type="entry name" value="TPR-like_helical_dom_sf"/>
</dbReference>
<dbReference type="Pfam" id="PF07219">
    <property type="entry name" value="HemY_N"/>
    <property type="match status" value="1"/>
</dbReference>